<feature type="domain" description="CHASE2" evidence="2">
    <location>
        <begin position="50"/>
        <end position="321"/>
    </location>
</feature>
<name>A0A5B2TX63_9FLAO</name>
<protein>
    <submittedName>
        <fullName evidence="3">CHASE2 domain-containing protein</fullName>
    </submittedName>
</protein>
<dbReference type="Proteomes" id="UP000323188">
    <property type="component" value="Unassembled WGS sequence"/>
</dbReference>
<keyword evidence="1" id="KW-0472">Membrane</keyword>
<accession>A0A5B2TX63</accession>
<organism evidence="3 4">
    <name type="scientific">Maribacter flavus</name>
    <dbReference type="NCBI Taxonomy" id="1658664"/>
    <lineage>
        <taxon>Bacteria</taxon>
        <taxon>Pseudomonadati</taxon>
        <taxon>Bacteroidota</taxon>
        <taxon>Flavobacteriia</taxon>
        <taxon>Flavobacteriales</taxon>
        <taxon>Flavobacteriaceae</taxon>
        <taxon>Maribacter</taxon>
    </lineage>
</organism>
<proteinExistence type="predicted"/>
<dbReference type="RefSeq" id="WP_154917608.1">
    <property type="nucleotide sequence ID" value="NZ_VUOE01000001.1"/>
</dbReference>
<dbReference type="InterPro" id="IPR007890">
    <property type="entry name" value="CHASE2"/>
</dbReference>
<sequence length="398" mass="46398">MDSELVPKRSKRKLLWRDAFLSTLLSLITCILLSLLFVNLNFFNPLKKALEDFSFLDIYYSEQMHPYLEMDSNIVLINIEHENRETILEGLQNVLEENPAVIGFDVMLQHLDKSKTDTLLARVLNDKKVISSYILKKSQFFLNHPFFVRDGKQGYVNYNFGYQDAVVREFTPTYVFQENTFEAFPVAVAKSYMSTDEWYARGYPKKLSKPILINYKSDYLGFVHFPLKDFLSFPDKKMVKDKIVLFGYLGSPTGNPFDVEDKHFTPLNKVTAGKSIPDMYGMVIHANIISMILYNTFLYEVPLFWMVILTFFLSFLASAYFIWLDTKLKISYRTVRKAILFVFTVLFVWLTIALFKNGIVIKSAPIIAVTLFSAGFVKFYKHLVKYINTKTVFNSYYR</sequence>
<feature type="transmembrane region" description="Helical" evidence="1">
    <location>
        <begin position="335"/>
        <end position="355"/>
    </location>
</feature>
<evidence type="ECO:0000313" key="4">
    <source>
        <dbReference type="Proteomes" id="UP000323188"/>
    </source>
</evidence>
<evidence type="ECO:0000259" key="2">
    <source>
        <dbReference type="SMART" id="SM01080"/>
    </source>
</evidence>
<dbReference type="AlphaFoldDB" id="A0A5B2TX63"/>
<feature type="transmembrane region" description="Helical" evidence="1">
    <location>
        <begin position="303"/>
        <end position="323"/>
    </location>
</feature>
<keyword evidence="1" id="KW-0812">Transmembrane</keyword>
<evidence type="ECO:0000256" key="1">
    <source>
        <dbReference type="SAM" id="Phobius"/>
    </source>
</evidence>
<feature type="transmembrane region" description="Helical" evidence="1">
    <location>
        <begin position="361"/>
        <end position="380"/>
    </location>
</feature>
<keyword evidence="1" id="KW-1133">Transmembrane helix</keyword>
<reference evidence="3 4" key="1">
    <citation type="submission" date="2019-09" db="EMBL/GenBank/DDBJ databases">
        <authorList>
            <person name="Khan S.A."/>
            <person name="Jeon C.O."/>
            <person name="Chun B.H."/>
            <person name="Jeong S.E."/>
        </authorList>
    </citation>
    <scope>NUCLEOTIDE SEQUENCE [LARGE SCALE GENOMIC DNA]</scope>
    <source>
        <strain evidence="3 4">KCTC 42508</strain>
    </source>
</reference>
<gene>
    <name evidence="3" type="ORF">F0361_05840</name>
</gene>
<dbReference type="EMBL" id="VUOE01000001">
    <property type="protein sequence ID" value="KAA2219131.1"/>
    <property type="molecule type" value="Genomic_DNA"/>
</dbReference>
<feature type="transmembrane region" description="Helical" evidence="1">
    <location>
        <begin position="279"/>
        <end position="297"/>
    </location>
</feature>
<dbReference type="SMART" id="SM01080">
    <property type="entry name" value="CHASE2"/>
    <property type="match status" value="1"/>
</dbReference>
<feature type="transmembrane region" description="Helical" evidence="1">
    <location>
        <begin position="20"/>
        <end position="40"/>
    </location>
</feature>
<evidence type="ECO:0000313" key="3">
    <source>
        <dbReference type="EMBL" id="KAA2219131.1"/>
    </source>
</evidence>
<dbReference type="Pfam" id="PF05226">
    <property type="entry name" value="CHASE2"/>
    <property type="match status" value="1"/>
</dbReference>
<comment type="caution">
    <text evidence="3">The sequence shown here is derived from an EMBL/GenBank/DDBJ whole genome shotgun (WGS) entry which is preliminary data.</text>
</comment>